<dbReference type="Proteomes" id="UP000623608">
    <property type="component" value="Unassembled WGS sequence"/>
</dbReference>
<dbReference type="EMBL" id="BOMY01000039">
    <property type="protein sequence ID" value="GIF23349.1"/>
    <property type="molecule type" value="Genomic_DNA"/>
</dbReference>
<keyword evidence="3" id="KW-1185">Reference proteome</keyword>
<accession>A0A919NQQ1</accession>
<comment type="caution">
    <text evidence="2">The sequence shown here is derived from an EMBL/GenBank/DDBJ whole genome shotgun (WGS) entry which is preliminary data.</text>
</comment>
<feature type="region of interest" description="Disordered" evidence="1">
    <location>
        <begin position="34"/>
        <end position="63"/>
    </location>
</feature>
<sequence>MCIADRKVRLSEACTGGGDLEQMPPVRRRCRSVPAAEGPGISAGPRVHDQQGCRKPGRFGDGQVESALGTARAVHPDHHRPNLR</sequence>
<evidence type="ECO:0000313" key="3">
    <source>
        <dbReference type="Proteomes" id="UP000623608"/>
    </source>
</evidence>
<name>A0A919NQQ1_9ACTN</name>
<dbReference type="AlphaFoldDB" id="A0A919NQQ1"/>
<gene>
    <name evidence="2" type="ORF">Ate02nite_60790</name>
</gene>
<proteinExistence type="predicted"/>
<evidence type="ECO:0000256" key="1">
    <source>
        <dbReference type="SAM" id="MobiDB-lite"/>
    </source>
</evidence>
<reference evidence="2" key="1">
    <citation type="submission" date="2021-01" db="EMBL/GenBank/DDBJ databases">
        <title>Whole genome shotgun sequence of Actinoplanes tereljensis NBRC 105297.</title>
        <authorList>
            <person name="Komaki H."/>
            <person name="Tamura T."/>
        </authorList>
    </citation>
    <scope>NUCLEOTIDE SEQUENCE</scope>
    <source>
        <strain evidence="2">NBRC 105297</strain>
    </source>
</reference>
<organism evidence="2 3">
    <name type="scientific">Paractinoplanes tereljensis</name>
    <dbReference type="NCBI Taxonomy" id="571912"/>
    <lineage>
        <taxon>Bacteria</taxon>
        <taxon>Bacillati</taxon>
        <taxon>Actinomycetota</taxon>
        <taxon>Actinomycetes</taxon>
        <taxon>Micromonosporales</taxon>
        <taxon>Micromonosporaceae</taxon>
        <taxon>Paractinoplanes</taxon>
    </lineage>
</organism>
<protein>
    <submittedName>
        <fullName evidence="2">Uncharacterized protein</fullName>
    </submittedName>
</protein>
<evidence type="ECO:0000313" key="2">
    <source>
        <dbReference type="EMBL" id="GIF23349.1"/>
    </source>
</evidence>